<dbReference type="Proteomes" id="UP000637643">
    <property type="component" value="Unassembled WGS sequence"/>
</dbReference>
<name>A0A917FT32_9BACL</name>
<dbReference type="AlphaFoldDB" id="A0A917FT32"/>
<proteinExistence type="predicted"/>
<sequence length="107" mass="12271">MKIYNSFSFVSSTILLAAVGGSIEYRGIIGTYIAVYPLHQLEEWLQQAGYEVEAHCGIHNVYGYIDDNDIKHDEAWHEQVRSLELTIVRLSPYRDNAVFTHIIAWKA</sequence>
<dbReference type="InterPro" id="IPR029063">
    <property type="entry name" value="SAM-dependent_MTases_sf"/>
</dbReference>
<dbReference type="Gene3D" id="3.40.50.150">
    <property type="entry name" value="Vaccinia Virus protein VP39"/>
    <property type="match status" value="1"/>
</dbReference>
<accession>A0A917FT32</accession>
<protein>
    <submittedName>
        <fullName evidence="1">Uncharacterized protein</fullName>
    </submittedName>
</protein>
<gene>
    <name evidence="1" type="ORF">GCM10010912_58300</name>
</gene>
<dbReference type="RefSeq" id="WP_189031096.1">
    <property type="nucleotide sequence ID" value="NZ_BMKR01000040.1"/>
</dbReference>
<dbReference type="EMBL" id="BMKR01000040">
    <property type="protein sequence ID" value="GGG05983.1"/>
    <property type="molecule type" value="Genomic_DNA"/>
</dbReference>
<evidence type="ECO:0000313" key="1">
    <source>
        <dbReference type="EMBL" id="GGG05983.1"/>
    </source>
</evidence>
<evidence type="ECO:0000313" key="2">
    <source>
        <dbReference type="Proteomes" id="UP000637643"/>
    </source>
</evidence>
<keyword evidence="2" id="KW-1185">Reference proteome</keyword>
<reference evidence="1" key="1">
    <citation type="journal article" date="2014" name="Int. J. Syst. Evol. Microbiol.">
        <title>Complete genome sequence of Corynebacterium casei LMG S-19264T (=DSM 44701T), isolated from a smear-ripened cheese.</title>
        <authorList>
            <consortium name="US DOE Joint Genome Institute (JGI-PGF)"/>
            <person name="Walter F."/>
            <person name="Albersmeier A."/>
            <person name="Kalinowski J."/>
            <person name="Ruckert C."/>
        </authorList>
    </citation>
    <scope>NUCLEOTIDE SEQUENCE</scope>
    <source>
        <strain evidence="1">CGMCC 1.16134</strain>
    </source>
</reference>
<reference evidence="1" key="2">
    <citation type="submission" date="2020-09" db="EMBL/GenBank/DDBJ databases">
        <authorList>
            <person name="Sun Q."/>
            <person name="Zhou Y."/>
        </authorList>
    </citation>
    <scope>NUCLEOTIDE SEQUENCE</scope>
    <source>
        <strain evidence="1">CGMCC 1.16134</strain>
    </source>
</reference>
<organism evidence="1 2">
    <name type="scientific">Paenibacillus albidus</name>
    <dbReference type="NCBI Taxonomy" id="2041023"/>
    <lineage>
        <taxon>Bacteria</taxon>
        <taxon>Bacillati</taxon>
        <taxon>Bacillota</taxon>
        <taxon>Bacilli</taxon>
        <taxon>Bacillales</taxon>
        <taxon>Paenibacillaceae</taxon>
        <taxon>Paenibacillus</taxon>
    </lineage>
</organism>
<comment type="caution">
    <text evidence="1">The sequence shown here is derived from an EMBL/GenBank/DDBJ whole genome shotgun (WGS) entry which is preliminary data.</text>
</comment>